<dbReference type="WBParaSite" id="HPLM_0000538701-mRNA-1">
    <property type="protein sequence ID" value="HPLM_0000538701-mRNA-1"/>
    <property type="gene ID" value="HPLM_0000538701"/>
</dbReference>
<dbReference type="PANTHER" id="PTHR12552:SF1">
    <property type="entry name" value="RHO GTPASE-ACTIVATING PROTEIN GRAF"/>
    <property type="match status" value="1"/>
</dbReference>
<dbReference type="EMBL" id="UZAF01016327">
    <property type="protein sequence ID" value="VDO25795.1"/>
    <property type="molecule type" value="Genomic_DNA"/>
</dbReference>
<keyword evidence="4" id="KW-1185">Reference proteome</keyword>
<name>A0A0N4W5V6_HAEPC</name>
<dbReference type="PROSITE" id="PS50238">
    <property type="entry name" value="RHOGAP"/>
    <property type="match status" value="1"/>
</dbReference>
<accession>A0A0N4W5V6</accession>
<dbReference type="Proteomes" id="UP000268014">
    <property type="component" value="Unassembled WGS sequence"/>
</dbReference>
<feature type="domain" description="Rho-GAP" evidence="2">
    <location>
        <begin position="62"/>
        <end position="248"/>
    </location>
</feature>
<dbReference type="SUPFAM" id="SSF48350">
    <property type="entry name" value="GTPase activation domain, GAP"/>
    <property type="match status" value="1"/>
</dbReference>
<dbReference type="AlphaFoldDB" id="A0A0N4W5V6"/>
<reference evidence="5" key="1">
    <citation type="submission" date="2017-02" db="UniProtKB">
        <authorList>
            <consortium name="WormBaseParasite"/>
        </authorList>
    </citation>
    <scope>IDENTIFICATION</scope>
</reference>
<evidence type="ECO:0000313" key="4">
    <source>
        <dbReference type="Proteomes" id="UP000268014"/>
    </source>
</evidence>
<dbReference type="InterPro" id="IPR000198">
    <property type="entry name" value="RhoGAP_dom"/>
</dbReference>
<dbReference type="STRING" id="6290.A0A0N4W5V6"/>
<evidence type="ECO:0000259" key="2">
    <source>
        <dbReference type="PROSITE" id="PS50238"/>
    </source>
</evidence>
<feature type="region of interest" description="Disordered" evidence="1">
    <location>
        <begin position="1"/>
        <end position="24"/>
    </location>
</feature>
<evidence type="ECO:0000313" key="5">
    <source>
        <dbReference type="WBParaSite" id="HPLM_0000538701-mRNA-1"/>
    </source>
</evidence>
<evidence type="ECO:0000313" key="3">
    <source>
        <dbReference type="EMBL" id="VDO25795.1"/>
    </source>
</evidence>
<dbReference type="OMA" id="IEECHAH"/>
<evidence type="ECO:0000256" key="1">
    <source>
        <dbReference type="SAM" id="MobiDB-lite"/>
    </source>
</evidence>
<dbReference type="SMART" id="SM00324">
    <property type="entry name" value="RhoGAP"/>
    <property type="match status" value="1"/>
</dbReference>
<dbReference type="Pfam" id="PF00620">
    <property type="entry name" value="RhoGAP"/>
    <property type="match status" value="1"/>
</dbReference>
<gene>
    <name evidence="3" type="ORF">HPLM_LOCUS5379</name>
</gene>
<dbReference type="GO" id="GO:0005096">
    <property type="term" value="F:GTPase activator activity"/>
    <property type="evidence" value="ECO:0007669"/>
    <property type="project" value="InterPro"/>
</dbReference>
<reference evidence="3 4" key="2">
    <citation type="submission" date="2018-11" db="EMBL/GenBank/DDBJ databases">
        <authorList>
            <consortium name="Pathogen Informatics"/>
        </authorList>
    </citation>
    <scope>NUCLEOTIDE SEQUENCE [LARGE SCALE GENOMIC DNA]</scope>
    <source>
        <strain evidence="3 4">MHpl1</strain>
    </source>
</reference>
<feature type="region of interest" description="Disordered" evidence="1">
    <location>
        <begin position="255"/>
        <end position="276"/>
    </location>
</feature>
<protein>
    <submittedName>
        <fullName evidence="5">Rho-GAP domain-containing protein</fullName>
    </submittedName>
</protein>
<dbReference type="OrthoDB" id="3183924at2759"/>
<dbReference type="GO" id="GO:0007165">
    <property type="term" value="P:signal transduction"/>
    <property type="evidence" value="ECO:0007669"/>
    <property type="project" value="InterPro"/>
</dbReference>
<dbReference type="FunFam" id="1.10.555.10:FF:000006">
    <property type="entry name" value="Rho GTPase activating protein 26"/>
    <property type="match status" value="1"/>
</dbReference>
<proteinExistence type="predicted"/>
<dbReference type="InterPro" id="IPR047234">
    <property type="entry name" value="GRAF_fam"/>
</dbReference>
<sequence length="288" mass="32597">MCAARPFFNQPPRKMRSSSWTDASPAEFPPLGSGNYNIAHGLLSFHKGSAFLPAFVIEGCHAQLDETGFEFVQACIAFLEERGIREQGLYRNCGVTSKVQKLMQLGLDKRKSNGDKLNFNDDEWEIKTISSAVKTFLRNLPEPLMTFEQHNLFINAAKMDDRRTRVDHIHYYVHKLPPSHKSMLEIVIRHLKRVADRCSENLMTVGNLGVCFGPTLLRPKEETMAAIMDIKFCNVVVEVLIAHCEQIFGTEPPKSIGQPCPPKPDHRSIHHESSHPVISLRYSRTTPC</sequence>
<dbReference type="Gene3D" id="1.10.555.10">
    <property type="entry name" value="Rho GTPase activation protein"/>
    <property type="match status" value="1"/>
</dbReference>
<organism evidence="5">
    <name type="scientific">Haemonchus placei</name>
    <name type="common">Barber's pole worm</name>
    <dbReference type="NCBI Taxonomy" id="6290"/>
    <lineage>
        <taxon>Eukaryota</taxon>
        <taxon>Metazoa</taxon>
        <taxon>Ecdysozoa</taxon>
        <taxon>Nematoda</taxon>
        <taxon>Chromadorea</taxon>
        <taxon>Rhabditida</taxon>
        <taxon>Rhabditina</taxon>
        <taxon>Rhabditomorpha</taxon>
        <taxon>Strongyloidea</taxon>
        <taxon>Trichostrongylidae</taxon>
        <taxon>Haemonchus</taxon>
    </lineage>
</organism>
<feature type="compositionally biased region" description="Basic and acidic residues" evidence="1">
    <location>
        <begin position="263"/>
        <end position="274"/>
    </location>
</feature>
<dbReference type="PANTHER" id="PTHR12552">
    <property type="entry name" value="OLIGOPHRENIN 1"/>
    <property type="match status" value="1"/>
</dbReference>
<dbReference type="InterPro" id="IPR008936">
    <property type="entry name" value="Rho_GTPase_activation_prot"/>
</dbReference>